<dbReference type="Proteomes" id="UP001151760">
    <property type="component" value="Unassembled WGS sequence"/>
</dbReference>
<dbReference type="EMBL" id="BQNB010009936">
    <property type="protein sequence ID" value="GJS70457.1"/>
    <property type="molecule type" value="Genomic_DNA"/>
</dbReference>
<sequence>MDTIRAQQQALDDELVAPVDHALKLTPLYNAFEISADVPEIYMEEFGVTVSRHHSSLHFKLNGKSHTINVDNFRDMLKICPKLPGQIFEEPPLEDEILSFIRDLGHTGEIKFLSDVNVNHMHQPWRSFAAIINKCLSRKTIDFESLRLSRAQILWGMYHNKTVDYVYLLWEDLVYQVENKNAAIPRRNKMFWHYARDDFMFTTIRVISKHQDTQVYGAILHQHLTNQAMLESDAYMTYHAYATGEKTPKPKSTKNKSNSESSPKTKLTQAFKGKRIKTIAKGDKPGKKKQSVTKLKGLIVLSEVALTEAEQIKIATKRNVIQTHSSHTSGLSADEGTGSIPEVPDVPTYKSDDEQIYWKSSEEEDDDEVNVSKDNDDDANNDADVDKDDEDDDANNQDDEIPDDANQDDNDEQTDSDNDGDDFVHPKLTTHDDEARQDDEVNEEEIDKESDDESNEDSNEEVQGANTKEEEMDEEATHEEDEANELYRDVDINLEGRDTMMTDAPLPNVQGTQVTEDTHLIITASINPEGQQQSSSVSSGFVSNMLNPSLDTCIDTIFTPKTEATSLVDIPVTTIAEPPLLSITTLPPTPLIIHLQQTPVPSPATVLSSSLQDLPNFGSLFGFDHRLKTLETDFSEFKQTNQFADAVSSIPGIVDAYLANKMHEAIKTDQVKEQVKAQLSKILPKIEKTVNKQLKAEVMTCSSTESKTFLTIATNLSELELKKILIDNMESNKSIHRSDEQKNLYKALVDAYETDKLILNTYGDTVSFKRRRTLHWIKLGVKEKTSWKRTKVNHLVELEYLFEEVYKETTEQLDWNNPEGQQYPHDLQKPLPLIPNSRGRRVIPFDHFINKDLEYLSGGVSIRKYATLVTKTKAADYGHIKWIEDLVPNRMWSQVPVSYDKHALRGISHWGRKRQQFYGFAANRESARDIYSKRRIIAVTKLEIVDWHNYKHLDWITVHRDDDKLYKFKEGDFNRLHIQDIEDMLLHLVQGKLTNLTVKERLAFNKLNLTKPDTYRPELKRRKDYTAYSNPRGFIYQNKDKKNRLMRIDELQKFSDGILNDVRTALNDRLKRIQMEYLP</sequence>
<feature type="compositionally biased region" description="Low complexity" evidence="1">
    <location>
        <begin position="255"/>
        <end position="266"/>
    </location>
</feature>
<feature type="compositionally biased region" description="Acidic residues" evidence="1">
    <location>
        <begin position="362"/>
        <end position="421"/>
    </location>
</feature>
<feature type="compositionally biased region" description="Polar residues" evidence="1">
    <location>
        <begin position="321"/>
        <end position="331"/>
    </location>
</feature>
<feature type="compositionally biased region" description="Acidic residues" evidence="1">
    <location>
        <begin position="435"/>
        <end position="460"/>
    </location>
</feature>
<organism evidence="2 3">
    <name type="scientific">Tanacetum coccineum</name>
    <dbReference type="NCBI Taxonomy" id="301880"/>
    <lineage>
        <taxon>Eukaryota</taxon>
        <taxon>Viridiplantae</taxon>
        <taxon>Streptophyta</taxon>
        <taxon>Embryophyta</taxon>
        <taxon>Tracheophyta</taxon>
        <taxon>Spermatophyta</taxon>
        <taxon>Magnoliopsida</taxon>
        <taxon>eudicotyledons</taxon>
        <taxon>Gunneridae</taxon>
        <taxon>Pentapetalae</taxon>
        <taxon>asterids</taxon>
        <taxon>campanulids</taxon>
        <taxon>Asterales</taxon>
        <taxon>Asteraceae</taxon>
        <taxon>Asteroideae</taxon>
        <taxon>Anthemideae</taxon>
        <taxon>Anthemidinae</taxon>
        <taxon>Tanacetum</taxon>
    </lineage>
</organism>
<feature type="compositionally biased region" description="Acidic residues" evidence="1">
    <location>
        <begin position="470"/>
        <end position="484"/>
    </location>
</feature>
<reference evidence="2" key="1">
    <citation type="journal article" date="2022" name="Int. J. Mol. Sci.">
        <title>Draft Genome of Tanacetum Coccineum: Genomic Comparison of Closely Related Tanacetum-Family Plants.</title>
        <authorList>
            <person name="Yamashiro T."/>
            <person name="Shiraishi A."/>
            <person name="Nakayama K."/>
            <person name="Satake H."/>
        </authorList>
    </citation>
    <scope>NUCLEOTIDE SEQUENCE</scope>
</reference>
<feature type="region of interest" description="Disordered" evidence="1">
    <location>
        <begin position="244"/>
        <end position="269"/>
    </location>
</feature>
<protein>
    <submittedName>
        <fullName evidence="2">Uncharacterized protein</fullName>
    </submittedName>
</protein>
<evidence type="ECO:0000313" key="2">
    <source>
        <dbReference type="EMBL" id="GJS70457.1"/>
    </source>
</evidence>
<proteinExistence type="predicted"/>
<comment type="caution">
    <text evidence="2">The sequence shown here is derived from an EMBL/GenBank/DDBJ whole genome shotgun (WGS) entry which is preliminary data.</text>
</comment>
<evidence type="ECO:0000313" key="3">
    <source>
        <dbReference type="Proteomes" id="UP001151760"/>
    </source>
</evidence>
<gene>
    <name evidence="2" type="ORF">Tco_0703298</name>
</gene>
<name>A0ABQ4XZ95_9ASTR</name>
<accession>A0ABQ4XZ95</accession>
<reference evidence="2" key="2">
    <citation type="submission" date="2022-01" db="EMBL/GenBank/DDBJ databases">
        <authorList>
            <person name="Yamashiro T."/>
            <person name="Shiraishi A."/>
            <person name="Satake H."/>
            <person name="Nakayama K."/>
        </authorList>
    </citation>
    <scope>NUCLEOTIDE SEQUENCE</scope>
</reference>
<feature type="compositionally biased region" description="Basic and acidic residues" evidence="1">
    <location>
        <begin position="422"/>
        <end position="434"/>
    </location>
</feature>
<feature type="region of interest" description="Disordered" evidence="1">
    <location>
        <begin position="321"/>
        <end position="488"/>
    </location>
</feature>
<evidence type="ECO:0000256" key="1">
    <source>
        <dbReference type="SAM" id="MobiDB-lite"/>
    </source>
</evidence>
<keyword evidence="3" id="KW-1185">Reference proteome</keyword>